<dbReference type="InterPro" id="IPR036641">
    <property type="entry name" value="HPT_dom_sf"/>
</dbReference>
<keyword evidence="4" id="KW-1185">Reference proteome</keyword>
<evidence type="ECO:0000259" key="2">
    <source>
        <dbReference type="PROSITE" id="PS50894"/>
    </source>
</evidence>
<proteinExistence type="predicted"/>
<feature type="modified residue" description="Phosphohistidine" evidence="1">
    <location>
        <position position="59"/>
    </location>
</feature>
<dbReference type="Proteomes" id="UP000293562">
    <property type="component" value="Unassembled WGS sequence"/>
</dbReference>
<accession>A0A4Q7VHA1</accession>
<name>A0A4Q7VHA1_9BACT</name>
<dbReference type="Gene3D" id="1.20.120.160">
    <property type="entry name" value="HPT domain"/>
    <property type="match status" value="1"/>
</dbReference>
<evidence type="ECO:0000313" key="4">
    <source>
        <dbReference type="Proteomes" id="UP000293562"/>
    </source>
</evidence>
<dbReference type="SUPFAM" id="SSF47226">
    <property type="entry name" value="Histidine-containing phosphotransfer domain, HPT domain"/>
    <property type="match status" value="1"/>
</dbReference>
<feature type="domain" description="HPt" evidence="2">
    <location>
        <begin position="20"/>
        <end position="110"/>
    </location>
</feature>
<dbReference type="PROSITE" id="PS50894">
    <property type="entry name" value="HPT"/>
    <property type="match status" value="1"/>
</dbReference>
<protein>
    <submittedName>
        <fullName evidence="3">HPt (Histidine-containing phosphotransfer) domain-containing protein</fullName>
    </submittedName>
</protein>
<organism evidence="3 4">
    <name type="scientific">Ancylomarina subtilis</name>
    <dbReference type="NCBI Taxonomy" id="1639035"/>
    <lineage>
        <taxon>Bacteria</taxon>
        <taxon>Pseudomonadati</taxon>
        <taxon>Bacteroidota</taxon>
        <taxon>Bacteroidia</taxon>
        <taxon>Marinilabiliales</taxon>
        <taxon>Marinifilaceae</taxon>
        <taxon>Ancylomarina</taxon>
    </lineage>
</organism>
<dbReference type="InterPro" id="IPR008207">
    <property type="entry name" value="Sig_transdc_His_kin_Hpt_dom"/>
</dbReference>
<gene>
    <name evidence="3" type="ORF">EV201_0082</name>
</gene>
<evidence type="ECO:0000256" key="1">
    <source>
        <dbReference type="PROSITE-ProRule" id="PRU00110"/>
    </source>
</evidence>
<dbReference type="GO" id="GO:0004672">
    <property type="term" value="F:protein kinase activity"/>
    <property type="evidence" value="ECO:0007669"/>
    <property type="project" value="UniProtKB-ARBA"/>
</dbReference>
<comment type="caution">
    <text evidence="3">The sequence shown here is derived from an EMBL/GenBank/DDBJ whole genome shotgun (WGS) entry which is preliminary data.</text>
</comment>
<dbReference type="EMBL" id="SHKN01000001">
    <property type="protein sequence ID" value="RZT95462.1"/>
    <property type="molecule type" value="Genomic_DNA"/>
</dbReference>
<reference evidence="3 4" key="1">
    <citation type="submission" date="2019-02" db="EMBL/GenBank/DDBJ databases">
        <title>Genomic Encyclopedia of Type Strains, Phase IV (KMG-IV): sequencing the most valuable type-strain genomes for metagenomic binning, comparative biology and taxonomic classification.</title>
        <authorList>
            <person name="Goeker M."/>
        </authorList>
    </citation>
    <scope>NUCLEOTIDE SEQUENCE [LARGE SCALE GENOMIC DNA]</scope>
    <source>
        <strain evidence="3 4">DSM 28825</strain>
    </source>
</reference>
<dbReference type="Pfam" id="PF01627">
    <property type="entry name" value="Hpt"/>
    <property type="match status" value="1"/>
</dbReference>
<evidence type="ECO:0000313" key="3">
    <source>
        <dbReference type="EMBL" id="RZT95462.1"/>
    </source>
</evidence>
<dbReference type="GO" id="GO:0000160">
    <property type="term" value="P:phosphorelay signal transduction system"/>
    <property type="evidence" value="ECO:0007669"/>
    <property type="project" value="InterPro"/>
</dbReference>
<dbReference type="OrthoDB" id="959692at2"/>
<dbReference type="RefSeq" id="WP_130305429.1">
    <property type="nucleotide sequence ID" value="NZ_SHKN01000001.1"/>
</dbReference>
<keyword evidence="1" id="KW-0597">Phosphoprotein</keyword>
<dbReference type="AlphaFoldDB" id="A0A4Q7VHA1"/>
<sequence>MDSSTQIIDLSYLKEMSGNNKDIMIEMVEIFIEQNPEFTEGISNHFKNKQWAQLGAIAHKAKSSVRIMGMSELGDCLEKIEHYSKGNKKIELQNKITDNHKLDDEDLKIWNNVQNEDINDINLEYIPELVSYFLTQSPKAISELEKALHEL</sequence>